<dbReference type="InterPro" id="IPR003607">
    <property type="entry name" value="HD/PDEase_dom"/>
</dbReference>
<reference evidence="3 4" key="1">
    <citation type="journal article" date="2021" name="ISME Commun">
        <title>Automated analysis of genomic sequences facilitates high-throughput and comprehensive description of bacteria.</title>
        <authorList>
            <person name="Hitch T.C.A."/>
        </authorList>
    </citation>
    <scope>NUCLEOTIDE SEQUENCE [LARGE SCALE GENOMIC DNA]</scope>
    <source>
        <strain evidence="3 4">Sanger_04</strain>
    </source>
</reference>
<evidence type="ECO:0000259" key="1">
    <source>
        <dbReference type="PROSITE" id="PS51831"/>
    </source>
</evidence>
<gene>
    <name evidence="3" type="ORF">OCV63_07150</name>
</gene>
<name>A0ABT2RWY3_9FIRM</name>
<dbReference type="EMBL" id="JAOQKC010000007">
    <property type="protein sequence ID" value="MCU6696672.1"/>
    <property type="molecule type" value="Genomic_DNA"/>
</dbReference>
<feature type="domain" description="HD-GYP" evidence="2">
    <location>
        <begin position="1"/>
        <end position="190"/>
    </location>
</feature>
<evidence type="ECO:0000313" key="3">
    <source>
        <dbReference type="EMBL" id="MCU6696672.1"/>
    </source>
</evidence>
<dbReference type="PROSITE" id="PS51832">
    <property type="entry name" value="HD_GYP"/>
    <property type="match status" value="1"/>
</dbReference>
<dbReference type="PROSITE" id="PS51831">
    <property type="entry name" value="HD"/>
    <property type="match status" value="1"/>
</dbReference>
<accession>A0ABT2RWY3</accession>
<keyword evidence="4" id="KW-1185">Reference proteome</keyword>
<dbReference type="RefSeq" id="WP_158363165.1">
    <property type="nucleotide sequence ID" value="NZ_JAOQKC010000007.1"/>
</dbReference>
<dbReference type="InterPro" id="IPR037522">
    <property type="entry name" value="HD_GYP_dom"/>
</dbReference>
<evidence type="ECO:0000313" key="4">
    <source>
        <dbReference type="Proteomes" id="UP001652461"/>
    </source>
</evidence>
<dbReference type="SUPFAM" id="SSF109604">
    <property type="entry name" value="HD-domain/PDEase-like"/>
    <property type="match status" value="1"/>
</dbReference>
<comment type="caution">
    <text evidence="3">The sequence shown here is derived from an EMBL/GenBank/DDBJ whole genome shotgun (WGS) entry which is preliminary data.</text>
</comment>
<dbReference type="Proteomes" id="UP001652461">
    <property type="component" value="Unassembled WGS sequence"/>
</dbReference>
<feature type="domain" description="HD" evidence="1">
    <location>
        <begin position="17"/>
        <end position="140"/>
    </location>
</feature>
<protein>
    <submittedName>
        <fullName evidence="3">HD domain-containing protein</fullName>
    </submittedName>
</protein>
<organism evidence="3 4">
    <name type="scientific">Laedolimicola ammoniilytica</name>
    <dbReference type="NCBI Taxonomy" id="2981771"/>
    <lineage>
        <taxon>Bacteria</taxon>
        <taxon>Bacillati</taxon>
        <taxon>Bacillota</taxon>
        <taxon>Clostridia</taxon>
        <taxon>Lachnospirales</taxon>
        <taxon>Lachnospiraceae</taxon>
        <taxon>Laedolimicola</taxon>
    </lineage>
</organism>
<proteinExistence type="predicted"/>
<dbReference type="InterPro" id="IPR006674">
    <property type="entry name" value="HD_domain"/>
</dbReference>
<dbReference type="CDD" id="cd00077">
    <property type="entry name" value="HDc"/>
    <property type="match status" value="1"/>
</dbReference>
<dbReference type="Pfam" id="PF13487">
    <property type="entry name" value="HD_5"/>
    <property type="match status" value="1"/>
</dbReference>
<sequence length="202" mass="23270">MSETTPLSFFEEDVTEEINHGIRVSNLAYCVAKELVLGEARCRELALAGMMHDIGKLYVSGYLYGRDKDTLKIEEMKYVRLHPRLGYDELMRLDFSDFVVESVLYHHENYDGSGYPENLAGDQIPLGAKILRVCDVYAALTSDRPYRSAFDSDTAVELMIDEVKNFDMKVFLAFQRAIHEEEWQEKWALPGLKVRITEEETI</sequence>
<evidence type="ECO:0000259" key="2">
    <source>
        <dbReference type="PROSITE" id="PS51832"/>
    </source>
</evidence>
<dbReference type="SMART" id="SM00471">
    <property type="entry name" value="HDc"/>
    <property type="match status" value="1"/>
</dbReference>
<dbReference type="PANTHER" id="PTHR43155">
    <property type="entry name" value="CYCLIC DI-GMP PHOSPHODIESTERASE PA4108-RELATED"/>
    <property type="match status" value="1"/>
</dbReference>
<dbReference type="Gene3D" id="1.10.3210.10">
    <property type="entry name" value="Hypothetical protein af1432"/>
    <property type="match status" value="1"/>
</dbReference>
<dbReference type="PANTHER" id="PTHR43155:SF2">
    <property type="entry name" value="CYCLIC DI-GMP PHOSPHODIESTERASE PA4108"/>
    <property type="match status" value="1"/>
</dbReference>